<feature type="compositionally biased region" description="Low complexity" evidence="1">
    <location>
        <begin position="119"/>
        <end position="130"/>
    </location>
</feature>
<feature type="compositionally biased region" description="Low complexity" evidence="1">
    <location>
        <begin position="138"/>
        <end position="156"/>
    </location>
</feature>
<feature type="region of interest" description="Disordered" evidence="1">
    <location>
        <begin position="118"/>
        <end position="158"/>
    </location>
</feature>
<accession>U6L7E2</accession>
<dbReference type="InterPro" id="IPR009080">
    <property type="entry name" value="tRNAsynth_Ia_anticodon-bd"/>
</dbReference>
<dbReference type="PANTHER" id="PTHR10890">
    <property type="entry name" value="CYSTEINYL-TRNA SYNTHETASE"/>
    <property type="match status" value="1"/>
</dbReference>
<gene>
    <name evidence="2" type="ORF">EBH_0065760</name>
</gene>
<dbReference type="GO" id="GO:0005737">
    <property type="term" value="C:cytoplasm"/>
    <property type="evidence" value="ECO:0007669"/>
    <property type="project" value="TreeGrafter"/>
</dbReference>
<dbReference type="SUPFAM" id="SSF47323">
    <property type="entry name" value="Anticodon-binding domain of a subclass of class I aminoacyl-tRNA synthetases"/>
    <property type="match status" value="1"/>
</dbReference>
<name>U6L7E2_9EIME</name>
<reference evidence="2" key="1">
    <citation type="submission" date="2013-10" db="EMBL/GenBank/DDBJ databases">
        <title>Genomic analysis of the causative agents of coccidiosis in chickens.</title>
        <authorList>
            <person name="Reid A.J."/>
            <person name="Blake D."/>
            <person name="Billington K."/>
            <person name="Browne H."/>
            <person name="Dunn M."/>
            <person name="Hung S."/>
            <person name="Kawahara F."/>
            <person name="Miranda-Saavedra D."/>
            <person name="Mourier T."/>
            <person name="Nagra H."/>
            <person name="Otto T.D."/>
            <person name="Rawlings N."/>
            <person name="Sanchez A."/>
            <person name="Sanders M."/>
            <person name="Subramaniam C."/>
            <person name="Tay Y."/>
            <person name="Dear P."/>
            <person name="Doerig C."/>
            <person name="Gruber A."/>
            <person name="Parkinson J."/>
            <person name="Shirley M."/>
            <person name="Wan K.L."/>
            <person name="Berriman M."/>
            <person name="Tomley F."/>
            <person name="Pain A."/>
        </authorList>
    </citation>
    <scope>NUCLEOTIDE SEQUENCE [LARGE SCALE GENOMIC DNA]</scope>
    <source>
        <strain evidence="2">Houghton</strain>
    </source>
</reference>
<keyword evidence="2" id="KW-0436">Ligase</keyword>
<dbReference type="OrthoDB" id="438179at2759"/>
<sequence length="233" mass="26045">MVEPGLCWFRSCVRAAFLDNFDTPEALVALQHLVSAANSYLNKNPNPKTPLLKEVASYVMYILRVFGIVSGSDDSLSYEGETNVAAAEPVVQTLGEFRAEVRRVCTAQLRMNSSKRESAAAAAAAAGAAGPSDEAQNQQQQQQQQQEQEQQQQQQQDSNELTFKELLNLCDEIRDKHLPKLGVLLQDRGDGSFAFRMANKEEVLKELALKKEEEKKKEMQKEEEKKRLVGTRG</sequence>
<dbReference type="GO" id="GO:0005524">
    <property type="term" value="F:ATP binding"/>
    <property type="evidence" value="ECO:0007669"/>
    <property type="project" value="InterPro"/>
</dbReference>
<reference evidence="2" key="2">
    <citation type="submission" date="2013-10" db="EMBL/GenBank/DDBJ databases">
        <authorList>
            <person name="Aslett M."/>
        </authorList>
    </citation>
    <scope>NUCLEOTIDE SEQUENCE [LARGE SCALE GENOMIC DNA]</scope>
    <source>
        <strain evidence="2">Houghton</strain>
    </source>
</reference>
<keyword evidence="3" id="KW-1185">Reference proteome</keyword>
<dbReference type="EMBL" id="HG710360">
    <property type="protein sequence ID" value="CDJ46337.1"/>
    <property type="molecule type" value="Genomic_DNA"/>
</dbReference>
<dbReference type="VEuPathDB" id="ToxoDB:EBH_0065760"/>
<dbReference type="PANTHER" id="PTHR10890:SF3">
    <property type="entry name" value="CYSTEINE--TRNA LIGASE, CYTOPLASMIC"/>
    <property type="match status" value="1"/>
</dbReference>
<dbReference type="Proteomes" id="UP000030750">
    <property type="component" value="Unassembled WGS sequence"/>
</dbReference>
<feature type="compositionally biased region" description="Basic and acidic residues" evidence="1">
    <location>
        <begin position="213"/>
        <end position="227"/>
    </location>
</feature>
<protein>
    <submittedName>
        <fullName evidence="2">Cysteinyl-tRNA synthetase, putative</fullName>
    </submittedName>
</protein>
<feature type="region of interest" description="Disordered" evidence="1">
    <location>
        <begin position="213"/>
        <end position="233"/>
    </location>
</feature>
<evidence type="ECO:0000313" key="3">
    <source>
        <dbReference type="Proteomes" id="UP000030750"/>
    </source>
</evidence>
<dbReference type="AlphaFoldDB" id="U6L7E2"/>
<dbReference type="GO" id="GO:0004817">
    <property type="term" value="F:cysteine-tRNA ligase activity"/>
    <property type="evidence" value="ECO:0007669"/>
    <property type="project" value="TreeGrafter"/>
</dbReference>
<organism evidence="2 3">
    <name type="scientific">Eimeria brunetti</name>
    <dbReference type="NCBI Taxonomy" id="51314"/>
    <lineage>
        <taxon>Eukaryota</taxon>
        <taxon>Sar</taxon>
        <taxon>Alveolata</taxon>
        <taxon>Apicomplexa</taxon>
        <taxon>Conoidasida</taxon>
        <taxon>Coccidia</taxon>
        <taxon>Eucoccidiorida</taxon>
        <taxon>Eimeriorina</taxon>
        <taxon>Eimeriidae</taxon>
        <taxon>Eimeria</taxon>
    </lineage>
</organism>
<evidence type="ECO:0000313" key="2">
    <source>
        <dbReference type="EMBL" id="CDJ46337.1"/>
    </source>
</evidence>
<keyword evidence="2" id="KW-0030">Aminoacyl-tRNA synthetase</keyword>
<dbReference type="InterPro" id="IPR024909">
    <property type="entry name" value="Cys-tRNA/MSH_ligase"/>
</dbReference>
<evidence type="ECO:0000256" key="1">
    <source>
        <dbReference type="SAM" id="MobiDB-lite"/>
    </source>
</evidence>
<proteinExistence type="predicted"/>
<dbReference type="GO" id="GO:0006423">
    <property type="term" value="P:cysteinyl-tRNA aminoacylation"/>
    <property type="evidence" value="ECO:0007669"/>
    <property type="project" value="TreeGrafter"/>
</dbReference>